<dbReference type="InterPro" id="IPR050678">
    <property type="entry name" value="DNA_Partitioning_ATPase"/>
</dbReference>
<feature type="compositionally biased region" description="Low complexity" evidence="1">
    <location>
        <begin position="29"/>
        <end position="48"/>
    </location>
</feature>
<feature type="compositionally biased region" description="Low complexity" evidence="1">
    <location>
        <begin position="135"/>
        <end position="153"/>
    </location>
</feature>
<dbReference type="Proteomes" id="UP001500363">
    <property type="component" value="Unassembled WGS sequence"/>
</dbReference>
<gene>
    <name evidence="3" type="ORF">GCM10009741_48360</name>
</gene>
<feature type="region of interest" description="Disordered" evidence="1">
    <location>
        <begin position="1"/>
        <end position="209"/>
    </location>
</feature>
<proteinExistence type="predicted"/>
<feature type="compositionally biased region" description="Low complexity" evidence="1">
    <location>
        <begin position="84"/>
        <end position="115"/>
    </location>
</feature>
<name>A0ABN2BFE9_9ACTN</name>
<dbReference type="SUPFAM" id="SSF52540">
    <property type="entry name" value="P-loop containing nucleoside triphosphate hydrolases"/>
    <property type="match status" value="1"/>
</dbReference>
<dbReference type="PANTHER" id="PTHR13696:SF52">
    <property type="entry name" value="PARA FAMILY PROTEIN CT_582"/>
    <property type="match status" value="1"/>
</dbReference>
<keyword evidence="4" id="KW-1185">Reference proteome</keyword>
<dbReference type="EMBL" id="BAAANC010000002">
    <property type="protein sequence ID" value="GAA1539904.1"/>
    <property type="molecule type" value="Genomic_DNA"/>
</dbReference>
<evidence type="ECO:0000259" key="2">
    <source>
        <dbReference type="Pfam" id="PF13614"/>
    </source>
</evidence>
<evidence type="ECO:0000313" key="4">
    <source>
        <dbReference type="Proteomes" id="UP001500363"/>
    </source>
</evidence>
<feature type="domain" description="AAA" evidence="2">
    <location>
        <begin position="272"/>
        <end position="454"/>
    </location>
</feature>
<dbReference type="CDD" id="cd02042">
    <property type="entry name" value="ParAB_family"/>
    <property type="match status" value="1"/>
</dbReference>
<dbReference type="PANTHER" id="PTHR13696">
    <property type="entry name" value="P-LOOP CONTAINING NUCLEOSIDE TRIPHOSPHATE HYDROLASE"/>
    <property type="match status" value="1"/>
</dbReference>
<dbReference type="Gene3D" id="3.40.50.300">
    <property type="entry name" value="P-loop containing nucleotide triphosphate hydrolases"/>
    <property type="match status" value="1"/>
</dbReference>
<dbReference type="InterPro" id="IPR025669">
    <property type="entry name" value="AAA_dom"/>
</dbReference>
<reference evidence="3 4" key="1">
    <citation type="journal article" date="2019" name="Int. J. Syst. Evol. Microbiol.">
        <title>The Global Catalogue of Microorganisms (GCM) 10K type strain sequencing project: providing services to taxonomists for standard genome sequencing and annotation.</title>
        <authorList>
            <consortium name="The Broad Institute Genomics Platform"/>
            <consortium name="The Broad Institute Genome Sequencing Center for Infectious Disease"/>
            <person name="Wu L."/>
            <person name="Ma J."/>
        </authorList>
    </citation>
    <scope>NUCLEOTIDE SEQUENCE [LARGE SCALE GENOMIC DNA]</scope>
    <source>
        <strain evidence="3 4">JCM 14303</strain>
    </source>
</reference>
<organism evidence="3 4">
    <name type="scientific">Kribbella lupini</name>
    <dbReference type="NCBI Taxonomy" id="291602"/>
    <lineage>
        <taxon>Bacteria</taxon>
        <taxon>Bacillati</taxon>
        <taxon>Actinomycetota</taxon>
        <taxon>Actinomycetes</taxon>
        <taxon>Propionibacteriales</taxon>
        <taxon>Kribbellaceae</taxon>
        <taxon>Kribbella</taxon>
    </lineage>
</organism>
<accession>A0ABN2BFE9</accession>
<evidence type="ECO:0000313" key="3">
    <source>
        <dbReference type="EMBL" id="GAA1539904.1"/>
    </source>
</evidence>
<sequence>MTTPSSAPQADPAQEAVTPTGLGSAAPDAAPTESSSASFPPAAAPAESGTAESDSVDDAPVPPSPTDLTPADLTPADLTPADLSPTEPSSTEPIPADSVPAESASADPSSADPTPQESAPASAVDADNRPSMLQAAASSLGLGAAPATPAAGPVSRETAPAPTSDEEFPESPPPVDDYPLEPASHAGIRPQAPVDKAGESPAPTPTDILFGPRPVPLGMGAMTAAQIAARATSDELQRRLLETPIAAATERTLLVNEGRTMGREFPLPAETRVFVVANQKGGVGKTTTTVNVAAGLALYGARILVIDLDPQGNASTALGIEHSEGTPGVYEAIIENEPLSKLLQPCEEHPGIVVVPATIDLAGAEIELVSIVARESRLKKALDAHLAETEAAGEKYDYVFIDCPPSLGLLTVNALTAAREVLVPIQSEYYALEGLSQLLRHIEMVKSHLNPTLDVSTILLTMYDARTKLAGEVAAEVRGHFQDAVLRTAVPRSVRISEAPSHGQTVLAYDPASAGALSYLEASREIAMRNNA</sequence>
<protein>
    <recommendedName>
        <fullName evidence="2">AAA domain-containing protein</fullName>
    </recommendedName>
</protein>
<comment type="caution">
    <text evidence="3">The sequence shown here is derived from an EMBL/GenBank/DDBJ whole genome shotgun (WGS) entry which is preliminary data.</text>
</comment>
<dbReference type="Pfam" id="PF13614">
    <property type="entry name" value="AAA_31"/>
    <property type="match status" value="1"/>
</dbReference>
<dbReference type="InterPro" id="IPR027417">
    <property type="entry name" value="P-loop_NTPase"/>
</dbReference>
<evidence type="ECO:0000256" key="1">
    <source>
        <dbReference type="SAM" id="MobiDB-lite"/>
    </source>
</evidence>